<evidence type="ECO:0000259" key="7">
    <source>
        <dbReference type="PROSITE" id="PS50157"/>
    </source>
</evidence>
<feature type="domain" description="C2H2-type" evidence="7">
    <location>
        <begin position="24"/>
        <end position="51"/>
    </location>
</feature>
<name>A0A5K1CVX8_9MAGN</name>
<sequence>MADEDKGSATNENVESSAREKRFFPCLFCSKKFISSQALGGHQNAHKKERTAARRAQRVADYRLHYLSSPPVIYAPNIGLLSPPFYINAHSGNHGVPPSGQFVSQFSDGFGSHGGPRFDGPCRGQPCFGDDDGAGFLNWQDCRDRVVGNGEFSSGGSSMKEGQFWGVDDSQCCYSDNDQNLDLSLHL</sequence>
<proteinExistence type="predicted"/>
<dbReference type="InterPro" id="IPR044246">
    <property type="entry name" value="ZFP3-like"/>
</dbReference>
<comment type="subcellular location">
    <subcellularLocation>
        <location evidence="1">Nucleus</location>
    </subcellularLocation>
</comment>
<keyword evidence="3 6" id="KW-0863">Zinc-finger</keyword>
<gene>
    <name evidence="8" type="ORF">NYM_LOCUS18486</name>
</gene>
<evidence type="ECO:0000256" key="2">
    <source>
        <dbReference type="ARBA" id="ARBA00022723"/>
    </source>
</evidence>
<dbReference type="InterPro" id="IPR036236">
    <property type="entry name" value="Znf_C2H2_sf"/>
</dbReference>
<dbReference type="PANTHER" id="PTHR47287:SF15">
    <property type="entry name" value="ZINC FINGER PROTEIN 3-LIKE"/>
    <property type="match status" value="1"/>
</dbReference>
<dbReference type="GO" id="GO:0009788">
    <property type="term" value="P:negative regulation of abscisic acid-activated signaling pathway"/>
    <property type="evidence" value="ECO:0007669"/>
    <property type="project" value="InterPro"/>
</dbReference>
<keyword evidence="5" id="KW-0539">Nucleus</keyword>
<reference evidence="8" key="1">
    <citation type="submission" date="2019-09" db="EMBL/GenBank/DDBJ databases">
        <authorList>
            <person name="Zhang L."/>
        </authorList>
    </citation>
    <scope>NUCLEOTIDE SEQUENCE</scope>
</reference>
<dbReference type="InterPro" id="IPR013087">
    <property type="entry name" value="Znf_C2H2_type"/>
</dbReference>
<evidence type="ECO:0000256" key="5">
    <source>
        <dbReference type="ARBA" id="ARBA00023242"/>
    </source>
</evidence>
<evidence type="ECO:0000256" key="6">
    <source>
        <dbReference type="PROSITE-ProRule" id="PRU00042"/>
    </source>
</evidence>
<dbReference type="GO" id="GO:0005634">
    <property type="term" value="C:nucleus"/>
    <property type="evidence" value="ECO:0007669"/>
    <property type="project" value="UniProtKB-SubCell"/>
</dbReference>
<dbReference type="PROSITE" id="PS50157">
    <property type="entry name" value="ZINC_FINGER_C2H2_2"/>
    <property type="match status" value="1"/>
</dbReference>
<accession>A0A5K1CVX8</accession>
<keyword evidence="2" id="KW-0479">Metal-binding</keyword>
<evidence type="ECO:0000256" key="1">
    <source>
        <dbReference type="ARBA" id="ARBA00004123"/>
    </source>
</evidence>
<dbReference type="SUPFAM" id="SSF57667">
    <property type="entry name" value="beta-beta-alpha zinc fingers"/>
    <property type="match status" value="1"/>
</dbReference>
<evidence type="ECO:0000256" key="4">
    <source>
        <dbReference type="ARBA" id="ARBA00022833"/>
    </source>
</evidence>
<dbReference type="EMBL" id="LR721782">
    <property type="protein sequence ID" value="VVW31204.1"/>
    <property type="molecule type" value="Genomic_DNA"/>
</dbReference>
<dbReference type="PROSITE" id="PS00028">
    <property type="entry name" value="ZINC_FINGER_C2H2_1"/>
    <property type="match status" value="1"/>
</dbReference>
<evidence type="ECO:0000313" key="8">
    <source>
        <dbReference type="EMBL" id="VVW31204.1"/>
    </source>
</evidence>
<dbReference type="PANTHER" id="PTHR47287">
    <property type="entry name" value="C2H2 AND C2HC ZINC FINGERS SUPERFAMILY PROTEIN"/>
    <property type="match status" value="1"/>
</dbReference>
<evidence type="ECO:0000256" key="3">
    <source>
        <dbReference type="ARBA" id="ARBA00022771"/>
    </source>
</evidence>
<dbReference type="Gene3D" id="3.30.160.60">
    <property type="entry name" value="Classic Zinc Finger"/>
    <property type="match status" value="1"/>
</dbReference>
<dbReference type="GO" id="GO:0008270">
    <property type="term" value="F:zinc ion binding"/>
    <property type="evidence" value="ECO:0007669"/>
    <property type="project" value="UniProtKB-KW"/>
</dbReference>
<keyword evidence="4" id="KW-0862">Zinc</keyword>
<dbReference type="AlphaFoldDB" id="A0A5K1CVX8"/>
<protein>
    <recommendedName>
        <fullName evidence="7">C2H2-type domain-containing protein</fullName>
    </recommendedName>
</protein>
<organism evidence="8">
    <name type="scientific">Nymphaea colorata</name>
    <name type="common">pocket water lily</name>
    <dbReference type="NCBI Taxonomy" id="210225"/>
    <lineage>
        <taxon>Eukaryota</taxon>
        <taxon>Viridiplantae</taxon>
        <taxon>Streptophyta</taxon>
        <taxon>Embryophyta</taxon>
        <taxon>Tracheophyta</taxon>
        <taxon>Spermatophyta</taxon>
        <taxon>Magnoliopsida</taxon>
        <taxon>Nymphaeales</taxon>
        <taxon>Nymphaeaceae</taxon>
        <taxon>Nymphaea</taxon>
    </lineage>
</organism>
<dbReference type="Gramene" id="NC4G0239180.1">
    <property type="protein sequence ID" value="NC4G0239180.1:cds"/>
    <property type="gene ID" value="NC4G0239180"/>
</dbReference>